<dbReference type="SUPFAM" id="SSF53850">
    <property type="entry name" value="Periplasmic binding protein-like II"/>
    <property type="match status" value="1"/>
</dbReference>
<feature type="non-terminal residue" evidence="1">
    <location>
        <position position="313"/>
    </location>
</feature>
<dbReference type="AlphaFoldDB" id="A0A382LWF2"/>
<evidence type="ECO:0000313" key="1">
    <source>
        <dbReference type="EMBL" id="SVC40843.1"/>
    </source>
</evidence>
<evidence type="ECO:0008006" key="2">
    <source>
        <dbReference type="Google" id="ProtNLM"/>
    </source>
</evidence>
<dbReference type="PANTHER" id="PTHR42941">
    <property type="entry name" value="SLL1037 PROTEIN"/>
    <property type="match status" value="1"/>
</dbReference>
<dbReference type="PANTHER" id="PTHR42941:SF1">
    <property type="entry name" value="SLL1037 PROTEIN"/>
    <property type="match status" value="1"/>
</dbReference>
<organism evidence="1">
    <name type="scientific">marine metagenome</name>
    <dbReference type="NCBI Taxonomy" id="408172"/>
    <lineage>
        <taxon>unclassified sequences</taxon>
        <taxon>metagenomes</taxon>
        <taxon>ecological metagenomes</taxon>
    </lineage>
</organism>
<accession>A0A382LWF2</accession>
<dbReference type="CDD" id="cd13520">
    <property type="entry name" value="PBP2_TAXI_TRAP"/>
    <property type="match status" value="1"/>
</dbReference>
<protein>
    <recommendedName>
        <fullName evidence="2">TAXI family TRAP transporter solute-binding subunit</fullName>
    </recommendedName>
</protein>
<sequence length="313" mass="32988">MGRRVSILIAGLLCVFGLTRCTAGDRPDFLALATAGTGGVYYLLGGSIAEIWSRDLPNQIAVAEVTGGSVENLSLLMAEQVEVVFSMGTNALEAHTGSGSFQGEGPGEVRTLVALYANVLQLASREGTGVNTLSDLVGRRVSVGAPGSGTEVGARNLLAANGIDYEDFEPQRLNFNETANALRDGAVDAGFWSAGPPTSSIMDLATARPITLISLTQEEIDQTASIDPTVRSDIIPADAYRGQVNPVTTLSTPNVLVVRADMTDELAYVLIEAILAAQEELEGVHPVARQISVEYTLEASPIPLHSGVVRYME</sequence>
<proteinExistence type="predicted"/>
<dbReference type="Gene3D" id="3.40.190.10">
    <property type="entry name" value="Periplasmic binding protein-like II"/>
    <property type="match status" value="2"/>
</dbReference>
<dbReference type="InterPro" id="IPR011852">
    <property type="entry name" value="TRAP_TAXI"/>
</dbReference>
<dbReference type="Pfam" id="PF16868">
    <property type="entry name" value="NMT1_3"/>
    <property type="match status" value="1"/>
</dbReference>
<reference evidence="1" key="1">
    <citation type="submission" date="2018-05" db="EMBL/GenBank/DDBJ databases">
        <authorList>
            <person name="Lanie J.A."/>
            <person name="Ng W.-L."/>
            <person name="Kazmierczak K.M."/>
            <person name="Andrzejewski T.M."/>
            <person name="Davidsen T.M."/>
            <person name="Wayne K.J."/>
            <person name="Tettelin H."/>
            <person name="Glass J.I."/>
            <person name="Rusch D."/>
            <person name="Podicherti R."/>
            <person name="Tsui H.-C.T."/>
            <person name="Winkler M.E."/>
        </authorList>
    </citation>
    <scope>NUCLEOTIDE SEQUENCE</scope>
</reference>
<name>A0A382LWF2_9ZZZZ</name>
<gene>
    <name evidence="1" type="ORF">METZ01_LOCUS293697</name>
</gene>
<dbReference type="NCBIfam" id="TIGR02122">
    <property type="entry name" value="TRAP_TAXI"/>
    <property type="match status" value="1"/>
</dbReference>
<dbReference type="EMBL" id="UINC01089606">
    <property type="protein sequence ID" value="SVC40843.1"/>
    <property type="molecule type" value="Genomic_DNA"/>
</dbReference>